<name>A0A4C1WU47_EUMVA</name>
<sequence length="163" mass="16925">MERPNSKSDAGLKFQLRASTVTAISKISKSGLKTGSVSITKPESECVKIRIVFGIKSGSLIGIKSGIKSSESGIAIGTMTKSVTGRYTRGTKRVTVGRVTYVPGAGGAPGEPLRILMARKNGNCPQVMTFAADDALAGAISGHRWQPGAGAGGRRGFKRTIST</sequence>
<protein>
    <submittedName>
        <fullName evidence="1">Uncharacterized protein</fullName>
    </submittedName>
</protein>
<proteinExistence type="predicted"/>
<keyword evidence="2" id="KW-1185">Reference proteome</keyword>
<comment type="caution">
    <text evidence="1">The sequence shown here is derived from an EMBL/GenBank/DDBJ whole genome shotgun (WGS) entry which is preliminary data.</text>
</comment>
<dbReference type="EMBL" id="BGZK01000628">
    <property type="protein sequence ID" value="GBP53564.1"/>
    <property type="molecule type" value="Genomic_DNA"/>
</dbReference>
<evidence type="ECO:0000313" key="2">
    <source>
        <dbReference type="Proteomes" id="UP000299102"/>
    </source>
</evidence>
<organism evidence="1 2">
    <name type="scientific">Eumeta variegata</name>
    <name type="common">Bagworm moth</name>
    <name type="synonym">Eumeta japonica</name>
    <dbReference type="NCBI Taxonomy" id="151549"/>
    <lineage>
        <taxon>Eukaryota</taxon>
        <taxon>Metazoa</taxon>
        <taxon>Ecdysozoa</taxon>
        <taxon>Arthropoda</taxon>
        <taxon>Hexapoda</taxon>
        <taxon>Insecta</taxon>
        <taxon>Pterygota</taxon>
        <taxon>Neoptera</taxon>
        <taxon>Endopterygota</taxon>
        <taxon>Lepidoptera</taxon>
        <taxon>Glossata</taxon>
        <taxon>Ditrysia</taxon>
        <taxon>Tineoidea</taxon>
        <taxon>Psychidae</taxon>
        <taxon>Oiketicinae</taxon>
        <taxon>Eumeta</taxon>
    </lineage>
</organism>
<gene>
    <name evidence="1" type="ORF">EVAR_41972_1</name>
</gene>
<evidence type="ECO:0000313" key="1">
    <source>
        <dbReference type="EMBL" id="GBP53564.1"/>
    </source>
</evidence>
<dbReference type="AlphaFoldDB" id="A0A4C1WU47"/>
<accession>A0A4C1WU47</accession>
<dbReference type="Proteomes" id="UP000299102">
    <property type="component" value="Unassembled WGS sequence"/>
</dbReference>
<reference evidence="1 2" key="1">
    <citation type="journal article" date="2019" name="Commun. Biol.">
        <title>The bagworm genome reveals a unique fibroin gene that provides high tensile strength.</title>
        <authorList>
            <person name="Kono N."/>
            <person name="Nakamura H."/>
            <person name="Ohtoshi R."/>
            <person name="Tomita M."/>
            <person name="Numata K."/>
            <person name="Arakawa K."/>
        </authorList>
    </citation>
    <scope>NUCLEOTIDE SEQUENCE [LARGE SCALE GENOMIC DNA]</scope>
</reference>